<dbReference type="RefSeq" id="WP_157864432.1">
    <property type="nucleotide sequence ID" value="NZ_CP062171.1"/>
</dbReference>
<protein>
    <submittedName>
        <fullName evidence="1">Uncharacterized protein</fullName>
    </submittedName>
</protein>
<evidence type="ECO:0000313" key="1">
    <source>
        <dbReference type="EMBL" id="WXK38692.1"/>
    </source>
</evidence>
<evidence type="ECO:0000313" key="2">
    <source>
        <dbReference type="Proteomes" id="UP001493153"/>
    </source>
</evidence>
<sequence>MSAYLNAYPALNIYPVRAPGQSRAEPACHDSVPVIQYFLAALPQLLILRSLHPMR</sequence>
<reference evidence="1 2" key="1">
    <citation type="submission" date="2020-09" db="EMBL/GenBank/DDBJ databases">
        <title>Genome sequences of Mycetohabitans spp.</title>
        <authorList>
            <person name="Carter M.E."/>
            <person name="Carpenter S.C.D."/>
            <person name="Bogdanove A.J."/>
        </authorList>
    </citation>
    <scope>NUCLEOTIDE SEQUENCE [LARGE SCALE GENOMIC DNA]</scope>
    <source>
        <strain evidence="1 2">B12</strain>
    </source>
</reference>
<dbReference type="Proteomes" id="UP001493153">
    <property type="component" value="Chromosome"/>
</dbReference>
<proteinExistence type="predicted"/>
<dbReference type="EMBL" id="CP062176">
    <property type="protein sequence ID" value="WXK38692.1"/>
    <property type="molecule type" value="Genomic_DNA"/>
</dbReference>
<keyword evidence="2" id="KW-1185">Reference proteome</keyword>
<gene>
    <name evidence="1" type="ORF">IHE29_05120</name>
</gene>
<organism evidence="1 2">
    <name type="scientific">Mycetohabitans rhizoxinica</name>
    <dbReference type="NCBI Taxonomy" id="412963"/>
    <lineage>
        <taxon>Bacteria</taxon>
        <taxon>Pseudomonadati</taxon>
        <taxon>Pseudomonadota</taxon>
        <taxon>Betaproteobacteria</taxon>
        <taxon>Burkholderiales</taxon>
        <taxon>Burkholderiaceae</taxon>
        <taxon>Mycetohabitans</taxon>
    </lineage>
</organism>
<accession>A0ABZ2PV34</accession>
<name>A0ABZ2PV34_9BURK</name>